<name>A0A919D6I2_9ACTN</name>
<sequence length="182" mass="19647">MAEPSIFVEFSRQRGLAPDGRRKPFVAGADGTGWGEGVAVLLLERLSDARHNGRLPSGHRRWSQDSSAGRSERIEVRRDGCGCIGDLVHARVRIPLCGDQGSVPGDLAQDMYRYAGVVRLDRRAQLAHLRASLCSDRLAHRNVTEAGNHQSAGARTALRSSGFVRAAPIWSRAGTTPCPAIA</sequence>
<dbReference type="PANTHER" id="PTHR43775">
    <property type="entry name" value="FATTY ACID SYNTHASE"/>
    <property type="match status" value="1"/>
</dbReference>
<keyword evidence="1" id="KW-0808">Transferase</keyword>
<keyword evidence="2" id="KW-0511">Multifunctional enzyme</keyword>
<reference evidence="4" key="2">
    <citation type="submission" date="2020-09" db="EMBL/GenBank/DDBJ databases">
        <authorList>
            <person name="Sun Q."/>
            <person name="Ohkuma M."/>
        </authorList>
    </citation>
    <scope>NUCLEOTIDE SEQUENCE</scope>
    <source>
        <strain evidence="4">JCM 4714</strain>
    </source>
</reference>
<reference evidence="4" key="1">
    <citation type="journal article" date="2014" name="Int. J. Syst. Evol. Microbiol.">
        <title>Complete genome sequence of Corynebacterium casei LMG S-19264T (=DSM 44701T), isolated from a smear-ripened cheese.</title>
        <authorList>
            <consortium name="US DOE Joint Genome Institute (JGI-PGF)"/>
            <person name="Walter F."/>
            <person name="Albersmeier A."/>
            <person name="Kalinowski J."/>
            <person name="Ruckert C."/>
        </authorList>
    </citation>
    <scope>NUCLEOTIDE SEQUENCE</scope>
    <source>
        <strain evidence="4">JCM 4714</strain>
    </source>
</reference>
<dbReference type="InterPro" id="IPR050091">
    <property type="entry name" value="PKS_NRPS_Biosynth_Enz"/>
</dbReference>
<evidence type="ECO:0000259" key="3">
    <source>
        <dbReference type="Pfam" id="PF00109"/>
    </source>
</evidence>
<dbReference type="Gene3D" id="3.40.47.10">
    <property type="match status" value="1"/>
</dbReference>
<dbReference type="InterPro" id="IPR016039">
    <property type="entry name" value="Thiolase-like"/>
</dbReference>
<dbReference type="EMBL" id="BMVG01000018">
    <property type="protein sequence ID" value="GHE08879.1"/>
    <property type="molecule type" value="Genomic_DNA"/>
</dbReference>
<accession>A0A919D6I2</accession>
<dbReference type="GO" id="GO:0004312">
    <property type="term" value="F:fatty acid synthase activity"/>
    <property type="evidence" value="ECO:0007669"/>
    <property type="project" value="TreeGrafter"/>
</dbReference>
<evidence type="ECO:0000256" key="1">
    <source>
        <dbReference type="ARBA" id="ARBA00022679"/>
    </source>
</evidence>
<dbReference type="Proteomes" id="UP000655443">
    <property type="component" value="Unassembled WGS sequence"/>
</dbReference>
<proteinExistence type="predicted"/>
<protein>
    <recommendedName>
        <fullName evidence="3">Beta-ketoacyl synthase-like N-terminal domain-containing protein</fullName>
    </recommendedName>
</protein>
<dbReference type="AlphaFoldDB" id="A0A919D6I2"/>
<dbReference type="GO" id="GO:0006633">
    <property type="term" value="P:fatty acid biosynthetic process"/>
    <property type="evidence" value="ECO:0007669"/>
    <property type="project" value="TreeGrafter"/>
</dbReference>
<evidence type="ECO:0000313" key="5">
    <source>
        <dbReference type="Proteomes" id="UP000655443"/>
    </source>
</evidence>
<feature type="domain" description="Beta-ketoacyl synthase-like N-terminal" evidence="3">
    <location>
        <begin position="1"/>
        <end position="49"/>
    </location>
</feature>
<dbReference type="InterPro" id="IPR014030">
    <property type="entry name" value="Ketoacyl_synth_N"/>
</dbReference>
<keyword evidence="5" id="KW-1185">Reference proteome</keyword>
<dbReference type="Pfam" id="PF00109">
    <property type="entry name" value="ketoacyl-synt"/>
    <property type="match status" value="1"/>
</dbReference>
<evidence type="ECO:0000256" key="2">
    <source>
        <dbReference type="ARBA" id="ARBA00023268"/>
    </source>
</evidence>
<organism evidence="4 5">
    <name type="scientific">Streptomyces alanosinicus</name>
    <dbReference type="NCBI Taxonomy" id="68171"/>
    <lineage>
        <taxon>Bacteria</taxon>
        <taxon>Bacillati</taxon>
        <taxon>Actinomycetota</taxon>
        <taxon>Actinomycetes</taxon>
        <taxon>Kitasatosporales</taxon>
        <taxon>Streptomycetaceae</taxon>
        <taxon>Streptomyces</taxon>
    </lineage>
</organism>
<comment type="caution">
    <text evidence="4">The sequence shown here is derived from an EMBL/GenBank/DDBJ whole genome shotgun (WGS) entry which is preliminary data.</text>
</comment>
<evidence type="ECO:0000313" key="4">
    <source>
        <dbReference type="EMBL" id="GHE08879.1"/>
    </source>
</evidence>
<dbReference type="SUPFAM" id="SSF53901">
    <property type="entry name" value="Thiolase-like"/>
    <property type="match status" value="1"/>
</dbReference>
<gene>
    <name evidence="4" type="ORF">GCM10010339_59230</name>
</gene>
<dbReference type="PANTHER" id="PTHR43775:SF51">
    <property type="entry name" value="INACTIVE PHENOLPHTHIOCEROL SYNTHESIS POLYKETIDE SYNTHASE TYPE I PKS1-RELATED"/>
    <property type="match status" value="1"/>
</dbReference>